<reference evidence="1" key="2">
    <citation type="journal article" date="2022" name="New Phytol.">
        <title>Evolutionary transition to the ectomycorrhizal habit in the genomes of a hyperdiverse lineage of mushroom-forming fungi.</title>
        <authorList>
            <person name="Looney B."/>
            <person name="Miyauchi S."/>
            <person name="Morin E."/>
            <person name="Drula E."/>
            <person name="Courty P.E."/>
            <person name="Kohler A."/>
            <person name="Kuo A."/>
            <person name="LaButti K."/>
            <person name="Pangilinan J."/>
            <person name="Lipzen A."/>
            <person name="Riley R."/>
            <person name="Andreopoulos W."/>
            <person name="He G."/>
            <person name="Johnson J."/>
            <person name="Nolan M."/>
            <person name="Tritt A."/>
            <person name="Barry K.W."/>
            <person name="Grigoriev I.V."/>
            <person name="Nagy L.G."/>
            <person name="Hibbett D."/>
            <person name="Henrissat B."/>
            <person name="Matheny P.B."/>
            <person name="Labbe J."/>
            <person name="Martin F.M."/>
        </authorList>
    </citation>
    <scope>NUCLEOTIDE SEQUENCE</scope>
    <source>
        <strain evidence="1">FP105234-sp</strain>
    </source>
</reference>
<organism evidence="1 2">
    <name type="scientific">Auriscalpium vulgare</name>
    <dbReference type="NCBI Taxonomy" id="40419"/>
    <lineage>
        <taxon>Eukaryota</taxon>
        <taxon>Fungi</taxon>
        <taxon>Dikarya</taxon>
        <taxon>Basidiomycota</taxon>
        <taxon>Agaricomycotina</taxon>
        <taxon>Agaricomycetes</taxon>
        <taxon>Russulales</taxon>
        <taxon>Auriscalpiaceae</taxon>
        <taxon>Auriscalpium</taxon>
    </lineage>
</organism>
<gene>
    <name evidence="1" type="ORF">FA95DRAFT_1609551</name>
</gene>
<proteinExistence type="predicted"/>
<evidence type="ECO:0000313" key="1">
    <source>
        <dbReference type="EMBL" id="KAI0043248.1"/>
    </source>
</evidence>
<dbReference type="EMBL" id="MU276027">
    <property type="protein sequence ID" value="KAI0043248.1"/>
    <property type="molecule type" value="Genomic_DNA"/>
</dbReference>
<dbReference type="Proteomes" id="UP000814033">
    <property type="component" value="Unassembled WGS sequence"/>
</dbReference>
<evidence type="ECO:0000313" key="2">
    <source>
        <dbReference type="Proteomes" id="UP000814033"/>
    </source>
</evidence>
<name>A0ACB8RGL3_9AGAM</name>
<accession>A0ACB8RGL3</accession>
<protein>
    <submittedName>
        <fullName evidence="1">Uncharacterized protein</fullName>
    </submittedName>
</protein>
<reference evidence="1" key="1">
    <citation type="submission" date="2021-02" db="EMBL/GenBank/DDBJ databases">
        <authorList>
            <consortium name="DOE Joint Genome Institute"/>
            <person name="Ahrendt S."/>
            <person name="Looney B.P."/>
            <person name="Miyauchi S."/>
            <person name="Morin E."/>
            <person name="Drula E."/>
            <person name="Courty P.E."/>
            <person name="Chicoki N."/>
            <person name="Fauchery L."/>
            <person name="Kohler A."/>
            <person name="Kuo A."/>
            <person name="Labutti K."/>
            <person name="Pangilinan J."/>
            <person name="Lipzen A."/>
            <person name="Riley R."/>
            <person name="Andreopoulos W."/>
            <person name="He G."/>
            <person name="Johnson J."/>
            <person name="Barry K.W."/>
            <person name="Grigoriev I.V."/>
            <person name="Nagy L."/>
            <person name="Hibbett D."/>
            <person name="Henrissat B."/>
            <person name="Matheny P.B."/>
            <person name="Labbe J."/>
            <person name="Martin F."/>
        </authorList>
    </citation>
    <scope>NUCLEOTIDE SEQUENCE</scope>
    <source>
        <strain evidence="1">FP105234-sp</strain>
    </source>
</reference>
<keyword evidence="2" id="KW-1185">Reference proteome</keyword>
<sequence>MSVHARSMSTLTHDSPCNTALHSAAGAALYTVSTAAGDTRVHAADGQRVAEWEWQRGVLTLGARPLAPARAWLKRSRVPFRGTATFTDDLGAAPYKWTNNRPGKSLQLYGPQAKADSAPIARFVPASTIPARSCSTYGHGHGRARHGRRVVSAAGATAQGGRGGEQRGGEGRGDVELMTSDGACGV</sequence>
<comment type="caution">
    <text evidence="1">The sequence shown here is derived from an EMBL/GenBank/DDBJ whole genome shotgun (WGS) entry which is preliminary data.</text>
</comment>